<keyword evidence="5" id="KW-0560">Oxidoreductase</keyword>
<dbReference type="Gene3D" id="3.30.9.10">
    <property type="entry name" value="D-Amino Acid Oxidase, subunit A, domain 2"/>
    <property type="match status" value="1"/>
</dbReference>
<gene>
    <name evidence="7" type="ORF">V5O48_010871</name>
</gene>
<dbReference type="Gene3D" id="3.50.50.60">
    <property type="entry name" value="FAD/NAD(P)-binding domain"/>
    <property type="match status" value="1"/>
</dbReference>
<organism evidence="7 8">
    <name type="scientific">Marasmius crinis-equi</name>
    <dbReference type="NCBI Taxonomy" id="585013"/>
    <lineage>
        <taxon>Eukaryota</taxon>
        <taxon>Fungi</taxon>
        <taxon>Dikarya</taxon>
        <taxon>Basidiomycota</taxon>
        <taxon>Agaricomycotina</taxon>
        <taxon>Agaricomycetes</taxon>
        <taxon>Agaricomycetidae</taxon>
        <taxon>Agaricales</taxon>
        <taxon>Marasmiineae</taxon>
        <taxon>Marasmiaceae</taxon>
        <taxon>Marasmius</taxon>
    </lineage>
</organism>
<dbReference type="Pfam" id="PF01494">
    <property type="entry name" value="FAD_binding_3"/>
    <property type="match status" value="1"/>
</dbReference>
<dbReference type="PANTHER" id="PTHR43004:SF19">
    <property type="entry name" value="BINDING MONOOXYGENASE, PUTATIVE (JCVI)-RELATED"/>
    <property type="match status" value="1"/>
</dbReference>
<dbReference type="PRINTS" id="PR00420">
    <property type="entry name" value="RNGMNOXGNASE"/>
</dbReference>
<evidence type="ECO:0000256" key="1">
    <source>
        <dbReference type="ARBA" id="ARBA00001974"/>
    </source>
</evidence>
<keyword evidence="3" id="KW-0285">Flavoprotein</keyword>
<evidence type="ECO:0000256" key="2">
    <source>
        <dbReference type="ARBA" id="ARBA00007801"/>
    </source>
</evidence>
<feature type="domain" description="FAD-binding" evidence="6">
    <location>
        <begin position="12"/>
        <end position="322"/>
    </location>
</feature>
<dbReference type="InterPro" id="IPR050641">
    <property type="entry name" value="RIFMO-like"/>
</dbReference>
<dbReference type="Gene3D" id="3.40.30.120">
    <property type="match status" value="1"/>
</dbReference>
<dbReference type="Proteomes" id="UP001465976">
    <property type="component" value="Unassembled WGS sequence"/>
</dbReference>
<dbReference type="InterPro" id="IPR036188">
    <property type="entry name" value="FAD/NAD-bd_sf"/>
</dbReference>
<accession>A0ABR3F756</accession>
<evidence type="ECO:0000256" key="5">
    <source>
        <dbReference type="ARBA" id="ARBA00023002"/>
    </source>
</evidence>
<reference evidence="7 8" key="1">
    <citation type="submission" date="2024-02" db="EMBL/GenBank/DDBJ databases">
        <title>A draft genome for the cacao thread blight pathogen Marasmius crinis-equi.</title>
        <authorList>
            <person name="Cohen S.P."/>
            <person name="Baruah I.K."/>
            <person name="Amoako-Attah I."/>
            <person name="Bukari Y."/>
            <person name="Meinhardt L.W."/>
            <person name="Bailey B.A."/>
        </authorList>
    </citation>
    <scope>NUCLEOTIDE SEQUENCE [LARGE SCALE GENOMIC DNA]</scope>
    <source>
        <strain evidence="7 8">GH-76</strain>
    </source>
</reference>
<evidence type="ECO:0000313" key="7">
    <source>
        <dbReference type="EMBL" id="KAL0571089.1"/>
    </source>
</evidence>
<dbReference type="InterPro" id="IPR036249">
    <property type="entry name" value="Thioredoxin-like_sf"/>
</dbReference>
<sequence length="509" mass="56933">MVKIPDSETSWQPRTLELYKILRILPKIEEKAVEMPVSKWIYTSPESEDGKPIKEIPLSGVAGEMPEYYRSNVASLGQDDHRIILSEVLKQDYDTSVEFSSELVVLEQNEENVLARIRDNAGGTESTYKFDFVVGCDGARSMVRKVIGASFLGETREEDAMVVGDIEVLSGFEGKHLKMWGHNGDRFLILRPYQKSGRNYYAIGFGGPNVDVARSASSRDILIRGIYETIGKTYISFGELKASSSWRANIRMVDRFGEGRVFVAGDAAHVHSPAGGQGMNSGVQDSVNLGWKLSLVAKKLAPKTLLETYTSERLLVIASMLSKTTGMMDKVFTTDQAKIGGASWSKESEMYMFGINYRESSIILDERYLDSNEPVDPYKSGLDGRVCAGDRAPDAIGARKTRLFDFFDARMHTVMVFASSANSGMVEVVRNVVSEYPDRRVRTVAVYPRDVELASETDETFVDSEDHARRHYRVKNDEEIVFVVRPDGYIGAVVKGVNGVRMYFNHIFL</sequence>
<evidence type="ECO:0000259" key="6">
    <source>
        <dbReference type="Pfam" id="PF01494"/>
    </source>
</evidence>
<dbReference type="SUPFAM" id="SSF51905">
    <property type="entry name" value="FAD/NAD(P)-binding domain"/>
    <property type="match status" value="1"/>
</dbReference>
<comment type="cofactor">
    <cofactor evidence="1">
        <name>FAD</name>
        <dbReference type="ChEBI" id="CHEBI:57692"/>
    </cofactor>
</comment>
<comment type="similarity">
    <text evidence="2">Belongs to the PheA/TfdB FAD monooxygenase family.</text>
</comment>
<evidence type="ECO:0000313" key="8">
    <source>
        <dbReference type="Proteomes" id="UP001465976"/>
    </source>
</evidence>
<name>A0ABR3F756_9AGAR</name>
<dbReference type="SUPFAM" id="SSF52833">
    <property type="entry name" value="Thioredoxin-like"/>
    <property type="match status" value="1"/>
</dbReference>
<dbReference type="PANTHER" id="PTHR43004">
    <property type="entry name" value="TRK SYSTEM POTASSIUM UPTAKE PROTEIN"/>
    <property type="match status" value="1"/>
</dbReference>
<dbReference type="InterPro" id="IPR002938">
    <property type="entry name" value="FAD-bd"/>
</dbReference>
<protein>
    <recommendedName>
        <fullName evidence="6">FAD-binding domain-containing protein</fullName>
    </recommendedName>
</protein>
<keyword evidence="4" id="KW-0274">FAD</keyword>
<keyword evidence="8" id="KW-1185">Reference proteome</keyword>
<comment type="caution">
    <text evidence="7">The sequence shown here is derived from an EMBL/GenBank/DDBJ whole genome shotgun (WGS) entry which is preliminary data.</text>
</comment>
<evidence type="ECO:0000256" key="3">
    <source>
        <dbReference type="ARBA" id="ARBA00022630"/>
    </source>
</evidence>
<evidence type="ECO:0000256" key="4">
    <source>
        <dbReference type="ARBA" id="ARBA00022827"/>
    </source>
</evidence>
<dbReference type="EMBL" id="JBAHYK010000824">
    <property type="protein sequence ID" value="KAL0571089.1"/>
    <property type="molecule type" value="Genomic_DNA"/>
</dbReference>
<proteinExistence type="inferred from homology"/>